<accession>A0A9E2W702</accession>
<keyword evidence="2" id="KW-0732">Signal</keyword>
<feature type="domain" description="SusD-like N-terminal" evidence="6">
    <location>
        <begin position="83"/>
        <end position="225"/>
    </location>
</feature>
<dbReference type="Pfam" id="PF14322">
    <property type="entry name" value="SusD-like_3"/>
    <property type="match status" value="1"/>
</dbReference>
<gene>
    <name evidence="7" type="ORF">KTO63_01870</name>
</gene>
<keyword evidence="4" id="KW-0998">Cell outer membrane</keyword>
<dbReference type="EMBL" id="JAHSPG010000001">
    <property type="protein sequence ID" value="MBV4355876.1"/>
    <property type="molecule type" value="Genomic_DNA"/>
</dbReference>
<evidence type="ECO:0000259" key="6">
    <source>
        <dbReference type="Pfam" id="PF14322"/>
    </source>
</evidence>
<dbReference type="InterPro" id="IPR012944">
    <property type="entry name" value="SusD_RagB_dom"/>
</dbReference>
<dbReference type="Pfam" id="PF07980">
    <property type="entry name" value="SusD_RagB"/>
    <property type="match status" value="1"/>
</dbReference>
<evidence type="ECO:0000256" key="3">
    <source>
        <dbReference type="ARBA" id="ARBA00023136"/>
    </source>
</evidence>
<evidence type="ECO:0000256" key="2">
    <source>
        <dbReference type="ARBA" id="ARBA00022729"/>
    </source>
</evidence>
<dbReference type="InterPro" id="IPR033985">
    <property type="entry name" value="SusD-like_N"/>
</dbReference>
<reference evidence="7" key="1">
    <citation type="submission" date="2021-06" db="EMBL/GenBank/DDBJ databases">
        <authorList>
            <person name="Huq M.A."/>
        </authorList>
    </citation>
    <scope>NUCLEOTIDE SEQUENCE</scope>
    <source>
        <strain evidence="7">MAH-26</strain>
    </source>
</reference>
<evidence type="ECO:0000256" key="1">
    <source>
        <dbReference type="ARBA" id="ARBA00004442"/>
    </source>
</evidence>
<name>A0A9E2W702_9BACT</name>
<organism evidence="7 8">
    <name type="scientific">Pinibacter aurantiacus</name>
    <dbReference type="NCBI Taxonomy" id="2851599"/>
    <lineage>
        <taxon>Bacteria</taxon>
        <taxon>Pseudomonadati</taxon>
        <taxon>Bacteroidota</taxon>
        <taxon>Chitinophagia</taxon>
        <taxon>Chitinophagales</taxon>
        <taxon>Chitinophagaceae</taxon>
        <taxon>Pinibacter</taxon>
    </lineage>
</organism>
<keyword evidence="8" id="KW-1185">Reference proteome</keyword>
<evidence type="ECO:0000259" key="5">
    <source>
        <dbReference type="Pfam" id="PF07980"/>
    </source>
</evidence>
<feature type="domain" description="RagB/SusD" evidence="5">
    <location>
        <begin position="321"/>
        <end position="461"/>
    </location>
</feature>
<dbReference type="AlphaFoldDB" id="A0A9E2W702"/>
<evidence type="ECO:0000313" key="8">
    <source>
        <dbReference type="Proteomes" id="UP000812270"/>
    </source>
</evidence>
<proteinExistence type="predicted"/>
<comment type="caution">
    <text evidence="7">The sequence shown here is derived from an EMBL/GenBank/DDBJ whole genome shotgun (WGS) entry which is preliminary data.</text>
</comment>
<dbReference type="RefSeq" id="WP_217789422.1">
    <property type="nucleotide sequence ID" value="NZ_JAHSPG010000001.1"/>
</dbReference>
<comment type="subcellular location">
    <subcellularLocation>
        <location evidence="1">Cell outer membrane</location>
    </subcellularLocation>
</comment>
<evidence type="ECO:0000256" key="4">
    <source>
        <dbReference type="ARBA" id="ARBA00023237"/>
    </source>
</evidence>
<evidence type="ECO:0000313" key="7">
    <source>
        <dbReference type="EMBL" id="MBV4355876.1"/>
    </source>
</evidence>
<dbReference type="GO" id="GO:0009279">
    <property type="term" value="C:cell outer membrane"/>
    <property type="evidence" value="ECO:0007669"/>
    <property type="project" value="UniProtKB-SubCell"/>
</dbReference>
<dbReference type="Proteomes" id="UP000812270">
    <property type="component" value="Unassembled WGS sequence"/>
</dbReference>
<sequence>MKKYSVCFLSILTILTQIGCKKQLDALPKDALVEGNTIVDQQTATTALRGVYYRFAFATNTATNWLPNELNGNILAGFMADGRNTTNDEINKLGSTSMNSEWGREYTLINAANGVLSGVNKVGDDKFADGRKQQILAEAAFLRAYAHFKLLSWFGQWYDVNSKYGIMLRKDFVTSTNYAQARENVKNSYDFILQDVDQAINNAAETSQNVYVNKWTAMALKMRVLLQRGQGDDYTQCAALGDNIISKGPYTLESNPKDIFYTKGLTSNEVMLAVQPQANQGSYYYNTSGNYTSSRSGYYVATDNLKNLLNNDPRQAWMIGPKGKANKGWYFIKYIQAAQTTTQLSEVAYAIRLSEVYLMQAEAIIRSGGDIAKAKQLIKTIMSKAGITDFSVIDNTSDPQQLLKQTYYEYVKNFVGEDGTAYWALLRFPLETVTQLRPTITSKDQYILPIPHDEFVNNPLIGDQNPGYKP</sequence>
<keyword evidence="3" id="KW-0472">Membrane</keyword>
<protein>
    <submittedName>
        <fullName evidence="7">RagB/SusD family nutrient uptake outer membrane protein</fullName>
    </submittedName>
</protein>